<sequence>MTLVPRRPLLQIGAIDPLMAKFSVPSKAYFLQHLQNTCWYSEPLTLVPFNQESSMGTAYSGIVVPQAMIKPP</sequence>
<evidence type="ECO:0000313" key="2">
    <source>
        <dbReference type="Proteomes" id="UP000815325"/>
    </source>
</evidence>
<comment type="caution">
    <text evidence="1">The sequence shown here is derived from an EMBL/GenBank/DDBJ whole genome shotgun (WGS) entry which is preliminary data.</text>
</comment>
<gene>
    <name evidence="1" type="ORF">DUNSADRAFT_12305</name>
</gene>
<evidence type="ECO:0000313" key="1">
    <source>
        <dbReference type="EMBL" id="KAF5831990.1"/>
    </source>
</evidence>
<reference evidence="1" key="1">
    <citation type="submission" date="2017-08" db="EMBL/GenBank/DDBJ databases">
        <authorList>
            <person name="Polle J.E."/>
            <person name="Barry K."/>
            <person name="Cushman J."/>
            <person name="Schmutz J."/>
            <person name="Tran D."/>
            <person name="Hathwaick L.T."/>
            <person name="Yim W.C."/>
            <person name="Jenkins J."/>
            <person name="Mckie-Krisberg Z.M."/>
            <person name="Prochnik S."/>
            <person name="Lindquist E."/>
            <person name="Dockter R.B."/>
            <person name="Adam C."/>
            <person name="Molina H."/>
            <person name="Bunkerborg J."/>
            <person name="Jin E."/>
            <person name="Buchheim M."/>
            <person name="Magnuson J."/>
        </authorList>
    </citation>
    <scope>NUCLEOTIDE SEQUENCE</scope>
    <source>
        <strain evidence="1">CCAP 19/18</strain>
    </source>
</reference>
<keyword evidence="2" id="KW-1185">Reference proteome</keyword>
<dbReference type="Proteomes" id="UP000815325">
    <property type="component" value="Unassembled WGS sequence"/>
</dbReference>
<evidence type="ECO:0008006" key="3">
    <source>
        <dbReference type="Google" id="ProtNLM"/>
    </source>
</evidence>
<accession>A0ABQ7GBJ7</accession>
<protein>
    <recommendedName>
        <fullName evidence="3">Encoded protein</fullName>
    </recommendedName>
</protein>
<proteinExistence type="predicted"/>
<dbReference type="EMBL" id="MU069905">
    <property type="protein sequence ID" value="KAF5831990.1"/>
    <property type="molecule type" value="Genomic_DNA"/>
</dbReference>
<name>A0ABQ7GBJ7_DUNSA</name>
<organism evidence="1 2">
    <name type="scientific">Dunaliella salina</name>
    <name type="common">Green alga</name>
    <name type="synonym">Protococcus salinus</name>
    <dbReference type="NCBI Taxonomy" id="3046"/>
    <lineage>
        <taxon>Eukaryota</taxon>
        <taxon>Viridiplantae</taxon>
        <taxon>Chlorophyta</taxon>
        <taxon>core chlorophytes</taxon>
        <taxon>Chlorophyceae</taxon>
        <taxon>CS clade</taxon>
        <taxon>Chlamydomonadales</taxon>
        <taxon>Dunaliellaceae</taxon>
        <taxon>Dunaliella</taxon>
    </lineage>
</organism>